<sequence length="460" mass="50554">MESKGLSASQGMHVAIVGAGIGGLTCAIACRRMNKNLRVTVFERAAKVLTLGAGLHIPPNASKALARLGLLDKVKSEAAGYKVDDFTLRRYEDGQVLVRKPLTGRVEKQYGGEWIAIHRGDYQSVLLAEAIDAGAEVMINAEVVGLEQSQSSQQGVLLKDGRRVEADVVIGADGLWSLMREFVLERPFSPTETGDLAYRGTFPRDALLKLGNERVNETLERSDIQVWLGPGKHAVFYPLRNKTEYNLVLLVGDDLAKGVKVAPSSLEEMISHFDGWDPILKDIISCLDTSLKWKLLHFESLNKWTKGPVALLGDATHPTLPYQGQGAAMAVEDGVILGQLLAKSLEKGCLPADQARKNEYLAALLKLYQDLRKQRTETNVAGAVHTQHFYHLADGETQQRRDAELARLPGTDWQGECSFNWGDAGYQRRLLGFDVLADSADKFEEWWAAFQKAGASNGLD</sequence>
<dbReference type="SUPFAM" id="SSF51905">
    <property type="entry name" value="FAD/NAD(P)-binding domain"/>
    <property type="match status" value="1"/>
</dbReference>
<evidence type="ECO:0000256" key="2">
    <source>
        <dbReference type="ARBA" id="ARBA00007992"/>
    </source>
</evidence>
<dbReference type="SUPFAM" id="SSF54373">
    <property type="entry name" value="FAD-linked reductases, C-terminal domain"/>
    <property type="match status" value="1"/>
</dbReference>
<comment type="similarity">
    <text evidence="2">Belongs to the paxM FAD-dependent monooxygenase family.</text>
</comment>
<dbReference type="PANTHER" id="PTHR13789:SF311">
    <property type="entry name" value="HYDROXYLASE, PUTATIVE (AFU_ORTHOLOGUE AFUA_5G10180)-RELATED"/>
    <property type="match status" value="1"/>
</dbReference>
<feature type="domain" description="FAD-binding" evidence="7">
    <location>
        <begin position="13"/>
        <end position="346"/>
    </location>
</feature>
<dbReference type="Pfam" id="PF01494">
    <property type="entry name" value="FAD_binding_3"/>
    <property type="match status" value="1"/>
</dbReference>
<dbReference type="Proteomes" id="UP001390339">
    <property type="component" value="Unassembled WGS sequence"/>
</dbReference>
<dbReference type="Gene3D" id="3.50.50.60">
    <property type="entry name" value="FAD/NAD(P)-binding domain"/>
    <property type="match status" value="1"/>
</dbReference>
<keyword evidence="9" id="KW-1185">Reference proteome</keyword>
<dbReference type="PANTHER" id="PTHR13789">
    <property type="entry name" value="MONOOXYGENASE"/>
    <property type="match status" value="1"/>
</dbReference>
<organism evidence="8 9">
    <name type="scientific">Apiospora arundinis</name>
    <dbReference type="NCBI Taxonomy" id="335852"/>
    <lineage>
        <taxon>Eukaryota</taxon>
        <taxon>Fungi</taxon>
        <taxon>Dikarya</taxon>
        <taxon>Ascomycota</taxon>
        <taxon>Pezizomycotina</taxon>
        <taxon>Sordariomycetes</taxon>
        <taxon>Xylariomycetidae</taxon>
        <taxon>Amphisphaeriales</taxon>
        <taxon>Apiosporaceae</taxon>
        <taxon>Apiospora</taxon>
    </lineage>
</organism>
<dbReference type="InterPro" id="IPR036188">
    <property type="entry name" value="FAD/NAD-bd_sf"/>
</dbReference>
<dbReference type="InterPro" id="IPR002938">
    <property type="entry name" value="FAD-bd"/>
</dbReference>
<comment type="pathway">
    <text evidence="1">Secondary metabolite biosynthesis.</text>
</comment>
<evidence type="ECO:0000256" key="5">
    <source>
        <dbReference type="ARBA" id="ARBA00023002"/>
    </source>
</evidence>
<evidence type="ECO:0000256" key="3">
    <source>
        <dbReference type="ARBA" id="ARBA00022630"/>
    </source>
</evidence>
<reference evidence="8 9" key="1">
    <citation type="journal article" date="2024" name="IMA Fungus">
        <title>Apiospora arundinis, a panoply of carbohydrate-active enzymes and secondary metabolites.</title>
        <authorList>
            <person name="Sorensen T."/>
            <person name="Petersen C."/>
            <person name="Muurmann A.T."/>
            <person name="Christiansen J.V."/>
            <person name="Brundto M.L."/>
            <person name="Overgaard C.K."/>
            <person name="Boysen A.T."/>
            <person name="Wollenberg R.D."/>
            <person name="Larsen T.O."/>
            <person name="Sorensen J.L."/>
            <person name="Nielsen K.L."/>
            <person name="Sondergaard T.E."/>
        </authorList>
    </citation>
    <scope>NUCLEOTIDE SEQUENCE [LARGE SCALE GENOMIC DNA]</scope>
    <source>
        <strain evidence="8 9">AAU 773</strain>
    </source>
</reference>
<keyword evidence="6" id="KW-0503">Monooxygenase</keyword>
<accession>A0ABR2IUA7</accession>
<proteinExistence type="inferred from homology"/>
<evidence type="ECO:0000256" key="6">
    <source>
        <dbReference type="ARBA" id="ARBA00023033"/>
    </source>
</evidence>
<dbReference type="InterPro" id="IPR050493">
    <property type="entry name" value="FAD-dep_Monooxygenase_BioMet"/>
</dbReference>
<keyword evidence="3" id="KW-0285">Flavoprotein</keyword>
<keyword evidence="5" id="KW-0560">Oxidoreductase</keyword>
<dbReference type="EMBL" id="JAPCWZ010000004">
    <property type="protein sequence ID" value="KAK8868408.1"/>
    <property type="molecule type" value="Genomic_DNA"/>
</dbReference>
<protein>
    <submittedName>
        <fullName evidence="8">FAD/NAD(P)-binding domain-containing protein</fullName>
    </submittedName>
</protein>
<comment type="caution">
    <text evidence="8">The sequence shown here is derived from an EMBL/GenBank/DDBJ whole genome shotgun (WGS) entry which is preliminary data.</text>
</comment>
<dbReference type="PRINTS" id="PR00420">
    <property type="entry name" value="RNGMNOXGNASE"/>
</dbReference>
<keyword evidence="4" id="KW-0274">FAD</keyword>
<evidence type="ECO:0000256" key="1">
    <source>
        <dbReference type="ARBA" id="ARBA00005179"/>
    </source>
</evidence>
<evidence type="ECO:0000313" key="8">
    <source>
        <dbReference type="EMBL" id="KAK8868408.1"/>
    </source>
</evidence>
<evidence type="ECO:0000256" key="4">
    <source>
        <dbReference type="ARBA" id="ARBA00022827"/>
    </source>
</evidence>
<evidence type="ECO:0000259" key="7">
    <source>
        <dbReference type="Pfam" id="PF01494"/>
    </source>
</evidence>
<gene>
    <name evidence="8" type="ORF">PGQ11_006986</name>
</gene>
<name>A0ABR2IUA7_9PEZI</name>
<evidence type="ECO:0000313" key="9">
    <source>
        <dbReference type="Proteomes" id="UP001390339"/>
    </source>
</evidence>